<keyword evidence="4 9" id="KW-0808">Transferase</keyword>
<keyword evidence="7 9" id="KW-0472">Membrane</keyword>
<feature type="transmembrane region" description="Helical" evidence="9">
    <location>
        <begin position="162"/>
        <end position="185"/>
    </location>
</feature>
<dbReference type="InterPro" id="IPR004563">
    <property type="entry name" value="Apolipo_AcylTrfase"/>
</dbReference>
<evidence type="ECO:0000256" key="9">
    <source>
        <dbReference type="HAMAP-Rule" id="MF_01148"/>
    </source>
</evidence>
<organism evidence="11 12">
    <name type="scientific">Candidatus Erwinia haradaeae</name>
    <dbReference type="NCBI Taxonomy" id="1922217"/>
    <lineage>
        <taxon>Bacteria</taxon>
        <taxon>Pseudomonadati</taxon>
        <taxon>Pseudomonadota</taxon>
        <taxon>Gammaproteobacteria</taxon>
        <taxon>Enterobacterales</taxon>
        <taxon>Erwiniaceae</taxon>
        <taxon>Erwinia</taxon>
    </lineage>
</organism>
<dbReference type="InterPro" id="IPR045378">
    <property type="entry name" value="LNT_N"/>
</dbReference>
<comment type="pathway">
    <text evidence="9">Protein modification; lipoprotein biosynthesis (N-acyl transfer).</text>
</comment>
<feature type="transmembrane region" description="Helical" evidence="9">
    <location>
        <begin position="56"/>
        <end position="76"/>
    </location>
</feature>
<evidence type="ECO:0000313" key="12">
    <source>
        <dbReference type="Proteomes" id="UP000294343"/>
    </source>
</evidence>
<dbReference type="OrthoDB" id="9804277at2"/>
<feature type="transmembrane region" description="Helical" evidence="9">
    <location>
        <begin position="82"/>
        <end position="108"/>
    </location>
</feature>
<evidence type="ECO:0000256" key="8">
    <source>
        <dbReference type="ARBA" id="ARBA00023315"/>
    </source>
</evidence>
<sequence>MEPLSNSYNQYLRLCAAFFTGALGTLSFSPYDFWQAAIASLCGLQSLTLHRTIRQASAISFIWGLGLFGSGLHWVYISINTFYGISCVFSVSILFLLSSYLALYPLLFIVLLDKLCSTKLFLRLIIVAPIIWQITEFFRSWVLTGFPWLQFGYSQINGPLKSLAPLMGVESITFFLMMISGLIVYAIFKNRFIVLALIPLIFVITSILGKITWYLPIQKRMVNVALVQGNISPSVIWSPDQIENILSTYIRLSKPYVGKVSIIIWPESALPDFESNQQFFLQSSDKSLRMSGTTLVTGIIDSRFEKNRYSTYNTIIVVGDNTPYHYWSTNRYQKNHLVPFGEYLPLKIILRFFIPFFDFSPSEFNQGRYIQPQLQVAGYHITPALCYEVILGQKMRDNMHTDTDFLLTISNDAWFGSSTCPWQHLQMAQMRALELGRPLLYATNNGVTAIINANGKISNIIPQFESKVLMAQTTPTSGLTPYARFGHFWVWGFTLLFSLIWLLCVFCISK</sequence>
<protein>
    <recommendedName>
        <fullName evidence="9">Apolipoprotein N-acyltransferase</fullName>
        <shortName evidence="9">ALP N-acyltransferase</shortName>
        <ecNumber evidence="9">2.3.1.269</ecNumber>
    </recommendedName>
</protein>
<evidence type="ECO:0000256" key="7">
    <source>
        <dbReference type="ARBA" id="ARBA00023136"/>
    </source>
</evidence>
<dbReference type="GO" id="GO:0042158">
    <property type="term" value="P:lipoprotein biosynthetic process"/>
    <property type="evidence" value="ECO:0007669"/>
    <property type="project" value="UniProtKB-UniRule"/>
</dbReference>
<dbReference type="PANTHER" id="PTHR38686">
    <property type="entry name" value="APOLIPOPROTEIN N-ACYLTRANSFERASE"/>
    <property type="match status" value="1"/>
</dbReference>
<dbReference type="Gene3D" id="3.60.110.10">
    <property type="entry name" value="Carbon-nitrogen hydrolase"/>
    <property type="match status" value="1"/>
</dbReference>
<feature type="transmembrane region" description="Helical" evidence="9">
    <location>
        <begin position="192"/>
        <end position="215"/>
    </location>
</feature>
<dbReference type="RefSeq" id="WP_157989161.1">
    <property type="nucleotide sequence ID" value="NZ_LR217730.1"/>
</dbReference>
<dbReference type="Pfam" id="PF20154">
    <property type="entry name" value="LNT_N"/>
    <property type="match status" value="1"/>
</dbReference>
<proteinExistence type="inferred from homology"/>
<evidence type="ECO:0000256" key="6">
    <source>
        <dbReference type="ARBA" id="ARBA00022989"/>
    </source>
</evidence>
<comment type="subcellular location">
    <subcellularLocation>
        <location evidence="1 9">Cell membrane</location>
        <topology evidence="1 9">Multi-pass membrane protein</topology>
    </subcellularLocation>
</comment>
<evidence type="ECO:0000256" key="2">
    <source>
        <dbReference type="ARBA" id="ARBA00010065"/>
    </source>
</evidence>
<dbReference type="SUPFAM" id="SSF56317">
    <property type="entry name" value="Carbon-nitrogen hydrolase"/>
    <property type="match status" value="1"/>
</dbReference>
<feature type="transmembrane region" description="Helical" evidence="9">
    <location>
        <begin position="488"/>
        <end position="508"/>
    </location>
</feature>
<evidence type="ECO:0000256" key="1">
    <source>
        <dbReference type="ARBA" id="ARBA00004651"/>
    </source>
</evidence>
<dbReference type="EMBL" id="LR217730">
    <property type="protein sequence ID" value="VFP86219.1"/>
    <property type="molecule type" value="Genomic_DNA"/>
</dbReference>
<dbReference type="Pfam" id="PF00795">
    <property type="entry name" value="CN_hydrolase"/>
    <property type="match status" value="1"/>
</dbReference>
<keyword evidence="6 9" id="KW-1133">Transmembrane helix</keyword>
<keyword evidence="3 9" id="KW-1003">Cell membrane</keyword>
<dbReference type="AlphaFoldDB" id="A0A451DHU7"/>
<gene>
    <name evidence="9 11" type="primary">lnt</name>
    <name evidence="11" type="ORF">ERCIPSPA2889_365</name>
</gene>
<comment type="similarity">
    <text evidence="2 9">Belongs to the CN hydrolase family. Apolipoprotein N-acyltransferase subfamily.</text>
</comment>
<dbReference type="PROSITE" id="PS50263">
    <property type="entry name" value="CN_HYDROLASE"/>
    <property type="match status" value="1"/>
</dbReference>
<dbReference type="CDD" id="cd07571">
    <property type="entry name" value="ALP_N-acyl_transferase"/>
    <property type="match status" value="1"/>
</dbReference>
<dbReference type="HAMAP" id="MF_01148">
    <property type="entry name" value="Lnt"/>
    <property type="match status" value="1"/>
</dbReference>
<evidence type="ECO:0000256" key="5">
    <source>
        <dbReference type="ARBA" id="ARBA00022692"/>
    </source>
</evidence>
<accession>A0A451DHU7</accession>
<dbReference type="InterPro" id="IPR036526">
    <property type="entry name" value="C-N_Hydrolase_sf"/>
</dbReference>
<dbReference type="Proteomes" id="UP000294343">
    <property type="component" value="Chromosome"/>
</dbReference>
<keyword evidence="11" id="KW-0449">Lipoprotein</keyword>
<evidence type="ECO:0000256" key="3">
    <source>
        <dbReference type="ARBA" id="ARBA00022475"/>
    </source>
</evidence>
<dbReference type="GO" id="GO:0016410">
    <property type="term" value="F:N-acyltransferase activity"/>
    <property type="evidence" value="ECO:0007669"/>
    <property type="project" value="UniProtKB-UniRule"/>
</dbReference>
<keyword evidence="8 9" id="KW-0012">Acyltransferase</keyword>
<evidence type="ECO:0000256" key="4">
    <source>
        <dbReference type="ARBA" id="ARBA00022679"/>
    </source>
</evidence>
<dbReference type="EC" id="2.3.1.269" evidence="9"/>
<feature type="transmembrane region" description="Helical" evidence="9">
    <location>
        <begin position="120"/>
        <end position="142"/>
    </location>
</feature>
<comment type="function">
    <text evidence="9">Catalyzes the phospholipid dependent N-acylation of the N-terminal cysteine of apolipoprotein, the last step in lipoprotein maturation.</text>
</comment>
<keyword evidence="5 9" id="KW-0812">Transmembrane</keyword>
<feature type="domain" description="CN hydrolase" evidence="10">
    <location>
        <begin position="222"/>
        <end position="475"/>
    </location>
</feature>
<reference evidence="11 12" key="1">
    <citation type="submission" date="2019-02" db="EMBL/GenBank/DDBJ databases">
        <authorList>
            <person name="Manzano-Marin A."/>
            <person name="Manzano-Marin A."/>
        </authorList>
    </citation>
    <scope>NUCLEOTIDE SEQUENCE [LARGE SCALE GENOMIC DNA]</scope>
    <source>
        <strain evidence="11 12">ErCipseudotsugae</strain>
    </source>
</reference>
<evidence type="ECO:0000313" key="11">
    <source>
        <dbReference type="EMBL" id="VFP86219.1"/>
    </source>
</evidence>
<dbReference type="UniPathway" id="UPA00666"/>
<dbReference type="GO" id="GO:0005886">
    <property type="term" value="C:plasma membrane"/>
    <property type="evidence" value="ECO:0007669"/>
    <property type="project" value="UniProtKB-SubCell"/>
</dbReference>
<comment type="catalytic activity">
    <reaction evidence="9">
        <text>N-terminal S-1,2-diacyl-sn-glyceryl-L-cysteinyl-[lipoprotein] + a glycerophospholipid = N-acyl-S-1,2-diacyl-sn-glyceryl-L-cysteinyl-[lipoprotein] + a 2-acyl-sn-glycero-3-phospholipid + H(+)</text>
        <dbReference type="Rhea" id="RHEA:48228"/>
        <dbReference type="Rhea" id="RHEA-COMP:14681"/>
        <dbReference type="Rhea" id="RHEA-COMP:14684"/>
        <dbReference type="ChEBI" id="CHEBI:15378"/>
        <dbReference type="ChEBI" id="CHEBI:136912"/>
        <dbReference type="ChEBI" id="CHEBI:140656"/>
        <dbReference type="ChEBI" id="CHEBI:140657"/>
        <dbReference type="ChEBI" id="CHEBI:140660"/>
        <dbReference type="EC" id="2.3.1.269"/>
    </reaction>
</comment>
<dbReference type="InterPro" id="IPR003010">
    <property type="entry name" value="C-N_Hydrolase"/>
</dbReference>
<dbReference type="NCBIfam" id="TIGR00546">
    <property type="entry name" value="lnt"/>
    <property type="match status" value="1"/>
</dbReference>
<evidence type="ECO:0000259" key="10">
    <source>
        <dbReference type="PROSITE" id="PS50263"/>
    </source>
</evidence>
<dbReference type="PANTHER" id="PTHR38686:SF1">
    <property type="entry name" value="APOLIPOPROTEIN N-ACYLTRANSFERASE"/>
    <property type="match status" value="1"/>
</dbReference>
<name>A0A451DHU7_9GAMM</name>